<evidence type="ECO:0000256" key="5">
    <source>
        <dbReference type="ARBA" id="ARBA00022679"/>
    </source>
</evidence>
<evidence type="ECO:0000256" key="12">
    <source>
        <dbReference type="ARBA" id="ARBA00023136"/>
    </source>
</evidence>
<evidence type="ECO:0000256" key="3">
    <source>
        <dbReference type="ARBA" id="ARBA00004906"/>
    </source>
</evidence>
<keyword evidence="11" id="KW-1133">Transmembrane helix</keyword>
<comment type="subcellular location">
    <subcellularLocation>
        <location evidence="2">Membrane</location>
        <topology evidence="2">Multi-pass membrane protein</topology>
    </subcellularLocation>
</comment>
<dbReference type="GO" id="GO:0008270">
    <property type="term" value="F:zinc ion binding"/>
    <property type="evidence" value="ECO:0007669"/>
    <property type="project" value="UniProtKB-KW"/>
</dbReference>
<feature type="domain" description="RING-CH-type" evidence="13">
    <location>
        <begin position="2"/>
        <end position="40"/>
    </location>
</feature>
<organism evidence="14 15">
    <name type="scientific">Ambispora gerdemannii</name>
    <dbReference type="NCBI Taxonomy" id="144530"/>
    <lineage>
        <taxon>Eukaryota</taxon>
        <taxon>Fungi</taxon>
        <taxon>Fungi incertae sedis</taxon>
        <taxon>Mucoromycota</taxon>
        <taxon>Glomeromycotina</taxon>
        <taxon>Glomeromycetes</taxon>
        <taxon>Archaeosporales</taxon>
        <taxon>Ambisporaceae</taxon>
        <taxon>Ambispora</taxon>
    </lineage>
</organism>
<keyword evidence="5" id="KW-0808">Transferase</keyword>
<dbReference type="GO" id="GO:0036503">
    <property type="term" value="P:ERAD pathway"/>
    <property type="evidence" value="ECO:0007669"/>
    <property type="project" value="TreeGrafter"/>
</dbReference>
<keyword evidence="12" id="KW-0472">Membrane</keyword>
<evidence type="ECO:0000256" key="1">
    <source>
        <dbReference type="ARBA" id="ARBA00000900"/>
    </source>
</evidence>
<keyword evidence="8" id="KW-0863">Zinc-finger</keyword>
<dbReference type="SMART" id="SM00744">
    <property type="entry name" value="RINGv"/>
    <property type="match status" value="1"/>
</dbReference>
<evidence type="ECO:0000259" key="13">
    <source>
        <dbReference type="PROSITE" id="PS51292"/>
    </source>
</evidence>
<dbReference type="GO" id="GO:0005789">
    <property type="term" value="C:endoplasmic reticulum membrane"/>
    <property type="evidence" value="ECO:0007669"/>
    <property type="project" value="TreeGrafter"/>
</dbReference>
<proteinExistence type="predicted"/>
<dbReference type="PROSITE" id="PS51292">
    <property type="entry name" value="ZF_RING_CH"/>
    <property type="match status" value="1"/>
</dbReference>
<evidence type="ECO:0000256" key="4">
    <source>
        <dbReference type="ARBA" id="ARBA00012483"/>
    </source>
</evidence>
<dbReference type="InterPro" id="IPR013083">
    <property type="entry name" value="Znf_RING/FYVE/PHD"/>
</dbReference>
<dbReference type="EC" id="2.3.2.27" evidence="4"/>
<dbReference type="Proteomes" id="UP000789831">
    <property type="component" value="Unassembled WGS sequence"/>
</dbReference>
<accession>A0A9N8VV64</accession>
<dbReference type="OrthoDB" id="264354at2759"/>
<keyword evidence="10" id="KW-0862">Zinc</keyword>
<evidence type="ECO:0000256" key="7">
    <source>
        <dbReference type="ARBA" id="ARBA00022723"/>
    </source>
</evidence>
<evidence type="ECO:0000313" key="15">
    <source>
        <dbReference type="Proteomes" id="UP000789831"/>
    </source>
</evidence>
<dbReference type="EMBL" id="CAJVPL010000207">
    <property type="protein sequence ID" value="CAG8465430.1"/>
    <property type="molecule type" value="Genomic_DNA"/>
</dbReference>
<comment type="catalytic activity">
    <reaction evidence="1">
        <text>S-ubiquitinyl-[E2 ubiquitin-conjugating enzyme]-L-cysteine + [acceptor protein]-L-lysine = [E2 ubiquitin-conjugating enzyme]-L-cysteine + N(6)-ubiquitinyl-[acceptor protein]-L-lysine.</text>
        <dbReference type="EC" id="2.3.2.27"/>
    </reaction>
</comment>
<sequence>MGDEDGEDVCRVCRCEGTEEQPLFHPCKCAGSIRFVHQDW</sequence>
<keyword evidence="9" id="KW-0833">Ubl conjugation pathway</keyword>
<dbReference type="GO" id="GO:0061630">
    <property type="term" value="F:ubiquitin protein ligase activity"/>
    <property type="evidence" value="ECO:0007669"/>
    <property type="project" value="UniProtKB-EC"/>
</dbReference>
<dbReference type="SUPFAM" id="SSF57850">
    <property type="entry name" value="RING/U-box"/>
    <property type="match status" value="1"/>
</dbReference>
<dbReference type="Pfam" id="PF12906">
    <property type="entry name" value="RINGv"/>
    <property type="match status" value="1"/>
</dbReference>
<comment type="pathway">
    <text evidence="3">Protein modification; protein ubiquitination.</text>
</comment>
<evidence type="ECO:0000256" key="6">
    <source>
        <dbReference type="ARBA" id="ARBA00022692"/>
    </source>
</evidence>
<protein>
    <recommendedName>
        <fullName evidence="4">RING-type E3 ubiquitin transferase</fullName>
        <ecNumber evidence="4">2.3.2.27</ecNumber>
    </recommendedName>
</protein>
<evidence type="ECO:0000256" key="8">
    <source>
        <dbReference type="ARBA" id="ARBA00022771"/>
    </source>
</evidence>
<dbReference type="AlphaFoldDB" id="A0A9N8VV64"/>
<dbReference type="Gene3D" id="3.30.40.10">
    <property type="entry name" value="Zinc/RING finger domain, C3HC4 (zinc finger)"/>
    <property type="match status" value="1"/>
</dbReference>
<dbReference type="InterPro" id="IPR011016">
    <property type="entry name" value="Znf_RING-CH"/>
</dbReference>
<dbReference type="PANTHER" id="PTHR13145">
    <property type="entry name" value="SSM4 PROTEIN"/>
    <property type="match status" value="1"/>
</dbReference>
<evidence type="ECO:0000313" key="14">
    <source>
        <dbReference type="EMBL" id="CAG8465430.1"/>
    </source>
</evidence>
<dbReference type="PANTHER" id="PTHR13145:SF0">
    <property type="entry name" value="E3 UBIQUITIN-PROTEIN LIGASE MARCHF6"/>
    <property type="match status" value="1"/>
</dbReference>
<comment type="caution">
    <text evidence="14">The sequence shown here is derived from an EMBL/GenBank/DDBJ whole genome shotgun (WGS) entry which is preliminary data.</text>
</comment>
<gene>
    <name evidence="14" type="ORF">AGERDE_LOCUS2467</name>
</gene>
<reference evidence="14" key="1">
    <citation type="submission" date="2021-06" db="EMBL/GenBank/DDBJ databases">
        <authorList>
            <person name="Kallberg Y."/>
            <person name="Tangrot J."/>
            <person name="Rosling A."/>
        </authorList>
    </citation>
    <scope>NUCLEOTIDE SEQUENCE</scope>
    <source>
        <strain evidence="14">MT106</strain>
    </source>
</reference>
<evidence type="ECO:0000256" key="11">
    <source>
        <dbReference type="ARBA" id="ARBA00022989"/>
    </source>
</evidence>
<name>A0A9N8VV64_9GLOM</name>
<evidence type="ECO:0000256" key="2">
    <source>
        <dbReference type="ARBA" id="ARBA00004141"/>
    </source>
</evidence>
<keyword evidence="15" id="KW-1185">Reference proteome</keyword>
<evidence type="ECO:0000256" key="9">
    <source>
        <dbReference type="ARBA" id="ARBA00022786"/>
    </source>
</evidence>
<keyword evidence="7" id="KW-0479">Metal-binding</keyword>
<evidence type="ECO:0000256" key="10">
    <source>
        <dbReference type="ARBA" id="ARBA00022833"/>
    </source>
</evidence>
<keyword evidence="6" id="KW-0812">Transmembrane</keyword>